<dbReference type="PANTHER" id="PTHR43433">
    <property type="entry name" value="HYDROLASE, ALPHA/BETA FOLD FAMILY PROTEIN"/>
    <property type="match status" value="1"/>
</dbReference>
<evidence type="ECO:0000313" key="3">
    <source>
        <dbReference type="Proteomes" id="UP001611415"/>
    </source>
</evidence>
<dbReference type="InterPro" id="IPR050471">
    <property type="entry name" value="AB_hydrolase"/>
</dbReference>
<dbReference type="Gene3D" id="3.40.50.1820">
    <property type="entry name" value="alpha/beta hydrolase"/>
    <property type="match status" value="1"/>
</dbReference>
<dbReference type="InterPro" id="IPR029058">
    <property type="entry name" value="AB_hydrolase_fold"/>
</dbReference>
<name>A0ABW7X155_9NOCA</name>
<keyword evidence="2" id="KW-0378">Hydrolase</keyword>
<dbReference type="EMBL" id="JBIRYO010000008">
    <property type="protein sequence ID" value="MFI2474843.1"/>
    <property type="molecule type" value="Genomic_DNA"/>
</dbReference>
<dbReference type="RefSeq" id="WP_357402163.1">
    <property type="nucleotide sequence ID" value="NZ_JBEYCD010000003.1"/>
</dbReference>
<dbReference type="GO" id="GO:0016787">
    <property type="term" value="F:hydrolase activity"/>
    <property type="evidence" value="ECO:0007669"/>
    <property type="project" value="UniProtKB-KW"/>
</dbReference>
<protein>
    <submittedName>
        <fullName evidence="2">Alpha/beta fold hydrolase</fullName>
    </submittedName>
</protein>
<dbReference type="Proteomes" id="UP001611415">
    <property type="component" value="Unassembled WGS sequence"/>
</dbReference>
<organism evidence="2 3">
    <name type="scientific">Nocardia xishanensis</name>
    <dbReference type="NCBI Taxonomy" id="238964"/>
    <lineage>
        <taxon>Bacteria</taxon>
        <taxon>Bacillati</taxon>
        <taxon>Actinomycetota</taxon>
        <taxon>Actinomycetes</taxon>
        <taxon>Mycobacteriales</taxon>
        <taxon>Nocardiaceae</taxon>
        <taxon>Nocardia</taxon>
    </lineage>
</organism>
<reference evidence="2 3" key="1">
    <citation type="submission" date="2024-10" db="EMBL/GenBank/DDBJ databases">
        <title>The Natural Products Discovery Center: Release of the First 8490 Sequenced Strains for Exploring Actinobacteria Biosynthetic Diversity.</title>
        <authorList>
            <person name="Kalkreuter E."/>
            <person name="Kautsar S.A."/>
            <person name="Yang D."/>
            <person name="Bader C.D."/>
            <person name="Teijaro C.N."/>
            <person name="Fluegel L."/>
            <person name="Davis C.M."/>
            <person name="Simpson J.R."/>
            <person name="Lauterbach L."/>
            <person name="Steele A.D."/>
            <person name="Gui C."/>
            <person name="Meng S."/>
            <person name="Li G."/>
            <person name="Viehrig K."/>
            <person name="Ye F."/>
            <person name="Su P."/>
            <person name="Kiefer A.F."/>
            <person name="Nichols A."/>
            <person name="Cepeda A.J."/>
            <person name="Yan W."/>
            <person name="Fan B."/>
            <person name="Jiang Y."/>
            <person name="Adhikari A."/>
            <person name="Zheng C.-J."/>
            <person name="Schuster L."/>
            <person name="Cowan T.M."/>
            <person name="Smanski M.J."/>
            <person name="Chevrette M.G."/>
            <person name="De Carvalho L.P.S."/>
            <person name="Shen B."/>
        </authorList>
    </citation>
    <scope>NUCLEOTIDE SEQUENCE [LARGE SCALE GENOMIC DNA]</scope>
    <source>
        <strain evidence="2 3">NPDC019275</strain>
    </source>
</reference>
<dbReference type="InterPro" id="IPR000073">
    <property type="entry name" value="AB_hydrolase_1"/>
</dbReference>
<proteinExistence type="predicted"/>
<accession>A0ABW7X155</accession>
<comment type="caution">
    <text evidence="2">The sequence shown here is derived from an EMBL/GenBank/DDBJ whole genome shotgun (WGS) entry which is preliminary data.</text>
</comment>
<dbReference type="SUPFAM" id="SSF53474">
    <property type="entry name" value="alpha/beta-Hydrolases"/>
    <property type="match status" value="1"/>
</dbReference>
<evidence type="ECO:0000313" key="2">
    <source>
        <dbReference type="EMBL" id="MFI2474843.1"/>
    </source>
</evidence>
<dbReference type="PANTHER" id="PTHR43433:SF1">
    <property type="entry name" value="BLL5160 PROTEIN"/>
    <property type="match status" value="1"/>
</dbReference>
<gene>
    <name evidence="2" type="ORF">ACH49W_15820</name>
</gene>
<feature type="domain" description="AB hydrolase-1" evidence="1">
    <location>
        <begin position="59"/>
        <end position="313"/>
    </location>
</feature>
<keyword evidence="3" id="KW-1185">Reference proteome</keyword>
<evidence type="ECO:0000259" key="1">
    <source>
        <dbReference type="Pfam" id="PF00561"/>
    </source>
</evidence>
<dbReference type="Pfam" id="PF00561">
    <property type="entry name" value="Abhydrolase_1"/>
    <property type="match status" value="1"/>
</dbReference>
<sequence>MTAAVSPGWRTLSGDDLARLAGSDEFQLYDGFPQGRVLDVRSADGTSIHTEVFGPENGYPIVLSHGICCGIRFWANQITALSTIYRVIAFDHRGHCRSGRPARDGWTVGHLGDDLAAVLRTALRPEERALVAGHSMGGIAIQAWADRYPDDVARFADSVALINSTPGDLTRNIASTISGGRLRAPLSTLVDLLAPVALKVLGGIPMPGRLLRRAGVISPIAIGATASPAARALVQELVLSTLSPTRSRWFRTLLALRDGQFDASRLTAPTLVIGSTGDQLLGYAASGRLAARLPNSLGLVTLRGGHCAPLEHPQAVTAALWKLTGLRTPITA</sequence>